<dbReference type="Gene3D" id="2.60.40.3940">
    <property type="match status" value="1"/>
</dbReference>
<accession>A0A261SG98</accession>
<feature type="domain" description="Putative tail fiber protein gp53-like C-terminal" evidence="1">
    <location>
        <begin position="176"/>
        <end position="264"/>
    </location>
</feature>
<protein>
    <recommendedName>
        <fullName evidence="1">Putative tail fiber protein gp53-like C-terminal domain-containing protein</fullName>
    </recommendedName>
</protein>
<sequence length="264" mass="27420">MAINQILPFALAQGANVLTPEEYSALASRTAGFGSGVARSKDVNTPVRQASFVASALGQYISDRSGQDVLDDGDVTGLVEKLTAALAASPAFTGTPTAPTPAVEDSSERLATTSFVSSALAPLGNEADEDHLGIVRLATGVLAQALNDDRTALTPRKLADAFGGPNLGEAAQGYLRLPNGLVLQWGTSLESHPAISSTTVTFPRAYASSLVCLLIAEEYKDGTNANDLGTVFVSRKSLTDFSWVNAGGMATGHTVQINYFALGR</sequence>
<proteinExistence type="predicted"/>
<evidence type="ECO:0000313" key="3">
    <source>
        <dbReference type="Proteomes" id="UP000217005"/>
    </source>
</evidence>
<name>A0A261SG98_9BORD</name>
<dbReference type="EMBL" id="NEVL01000003">
    <property type="protein sequence ID" value="OZI36406.1"/>
    <property type="molecule type" value="Genomic_DNA"/>
</dbReference>
<dbReference type="Proteomes" id="UP000217005">
    <property type="component" value="Unassembled WGS sequence"/>
</dbReference>
<comment type="caution">
    <text evidence="2">The sequence shown here is derived from an EMBL/GenBank/DDBJ whole genome shotgun (WGS) entry which is preliminary data.</text>
</comment>
<dbReference type="RefSeq" id="WP_094827212.1">
    <property type="nucleotide sequence ID" value="NZ_NEVL01000003.1"/>
</dbReference>
<evidence type="ECO:0000313" key="2">
    <source>
        <dbReference type="EMBL" id="OZI36406.1"/>
    </source>
</evidence>
<reference evidence="2 3" key="1">
    <citation type="submission" date="2017-05" db="EMBL/GenBank/DDBJ databases">
        <title>Complete and WGS of Bordetella genogroups.</title>
        <authorList>
            <person name="Spilker T."/>
            <person name="LiPuma J."/>
        </authorList>
    </citation>
    <scope>NUCLEOTIDE SEQUENCE [LARGE SCALE GENOMIC DNA]</scope>
    <source>
        <strain evidence="2 3">AU17610</strain>
    </source>
</reference>
<gene>
    <name evidence="2" type="ORF">CEG14_15520</name>
</gene>
<dbReference type="Pfam" id="PF21882">
    <property type="entry name" value="Gp53-like_C"/>
    <property type="match status" value="1"/>
</dbReference>
<organism evidence="2 3">
    <name type="scientific">Bordetella genomosp. 1</name>
    <dbReference type="NCBI Taxonomy" id="1395607"/>
    <lineage>
        <taxon>Bacteria</taxon>
        <taxon>Pseudomonadati</taxon>
        <taxon>Pseudomonadota</taxon>
        <taxon>Betaproteobacteria</taxon>
        <taxon>Burkholderiales</taxon>
        <taxon>Alcaligenaceae</taxon>
        <taxon>Bordetella</taxon>
    </lineage>
</organism>
<dbReference type="OrthoDB" id="6481168at2"/>
<evidence type="ECO:0000259" key="1">
    <source>
        <dbReference type="Pfam" id="PF21882"/>
    </source>
</evidence>
<dbReference type="AlphaFoldDB" id="A0A261SG98"/>
<dbReference type="InterPro" id="IPR054075">
    <property type="entry name" value="Gp53-like_C"/>
</dbReference>